<dbReference type="EC" id="1.1.1.179" evidence="4"/>
<dbReference type="InterPro" id="IPR055170">
    <property type="entry name" value="GFO_IDH_MocA-like_dom"/>
</dbReference>
<evidence type="ECO:0000259" key="12">
    <source>
        <dbReference type="Pfam" id="PF22725"/>
    </source>
</evidence>
<keyword evidence="13" id="KW-1185">Reference proteome</keyword>
<evidence type="ECO:0000256" key="7">
    <source>
        <dbReference type="ARBA" id="ARBA00042988"/>
    </source>
</evidence>
<protein>
    <recommendedName>
        <fullName evidence="5">Trans-1,2-dihydrobenzene-1,2-diol dehydrogenase</fullName>
        <ecNumber evidence="4">1.1.1.179</ecNumber>
        <ecNumber evidence="3">1.3.1.20</ecNumber>
    </recommendedName>
    <alternativeName>
        <fullName evidence="8">D-xylose 1-dehydrogenase</fullName>
    </alternativeName>
    <alternativeName>
        <fullName evidence="7">D-xylose-NADP dehydrogenase</fullName>
    </alternativeName>
    <alternativeName>
        <fullName evidence="6">Dimeric dihydrodiol dehydrogenase</fullName>
    </alternativeName>
</protein>
<evidence type="ECO:0000256" key="1">
    <source>
        <dbReference type="ARBA" id="ARBA00010928"/>
    </source>
</evidence>
<dbReference type="InterPro" id="IPR036291">
    <property type="entry name" value="NAD(P)-bd_dom_sf"/>
</dbReference>
<comment type="similarity">
    <text evidence="1">Belongs to the Gfo/Idh/MocA family.</text>
</comment>
<evidence type="ECO:0000313" key="14">
    <source>
        <dbReference type="WBParaSite" id="ACRNAN_scaffold2679.g6952.t1"/>
    </source>
</evidence>
<evidence type="ECO:0000256" key="3">
    <source>
        <dbReference type="ARBA" id="ARBA00038853"/>
    </source>
</evidence>
<dbReference type="GO" id="GO:0047115">
    <property type="term" value="F:trans-1,2-dihydrobenzene-1,2-diol dehydrogenase activity"/>
    <property type="evidence" value="ECO:0007669"/>
    <property type="project" value="UniProtKB-EC"/>
</dbReference>
<dbReference type="InterPro" id="IPR050984">
    <property type="entry name" value="Gfo/Idh/MocA_domain"/>
</dbReference>
<comment type="catalytic activity">
    <reaction evidence="9">
        <text>(1R,2R)-1,2-dihydrobenzene-1,2-diol + NADP(+) = catechol + NADPH + H(+)</text>
        <dbReference type="Rhea" id="RHEA:16729"/>
        <dbReference type="ChEBI" id="CHEBI:10702"/>
        <dbReference type="ChEBI" id="CHEBI:15378"/>
        <dbReference type="ChEBI" id="CHEBI:18135"/>
        <dbReference type="ChEBI" id="CHEBI:57783"/>
        <dbReference type="ChEBI" id="CHEBI:58349"/>
        <dbReference type="EC" id="1.3.1.20"/>
    </reaction>
</comment>
<reference evidence="14" key="1">
    <citation type="submission" date="2022-11" db="UniProtKB">
        <authorList>
            <consortium name="WormBaseParasite"/>
        </authorList>
    </citation>
    <scope>IDENTIFICATION</scope>
</reference>
<dbReference type="EC" id="1.3.1.20" evidence="3"/>
<evidence type="ECO:0000256" key="2">
    <source>
        <dbReference type="ARBA" id="ARBA00023002"/>
    </source>
</evidence>
<evidence type="ECO:0000313" key="13">
    <source>
        <dbReference type="Proteomes" id="UP000887540"/>
    </source>
</evidence>
<proteinExistence type="inferred from homology"/>
<evidence type="ECO:0000256" key="10">
    <source>
        <dbReference type="ARBA" id="ARBA00049233"/>
    </source>
</evidence>
<dbReference type="GO" id="GO:0000166">
    <property type="term" value="F:nucleotide binding"/>
    <property type="evidence" value="ECO:0007669"/>
    <property type="project" value="InterPro"/>
</dbReference>
<dbReference type="SUPFAM" id="SSF55347">
    <property type="entry name" value="Glyceraldehyde-3-phosphate dehydrogenase-like, C-terminal domain"/>
    <property type="match status" value="1"/>
</dbReference>
<feature type="domain" description="GFO/IDH/MocA-like oxidoreductase" evidence="12">
    <location>
        <begin position="123"/>
        <end position="230"/>
    </location>
</feature>
<dbReference type="Pfam" id="PF22725">
    <property type="entry name" value="GFO_IDH_MocA_C3"/>
    <property type="match status" value="1"/>
</dbReference>
<evidence type="ECO:0000256" key="9">
    <source>
        <dbReference type="ARBA" id="ARBA00047423"/>
    </source>
</evidence>
<organism evidence="13 14">
    <name type="scientific">Acrobeloides nanus</name>
    <dbReference type="NCBI Taxonomy" id="290746"/>
    <lineage>
        <taxon>Eukaryota</taxon>
        <taxon>Metazoa</taxon>
        <taxon>Ecdysozoa</taxon>
        <taxon>Nematoda</taxon>
        <taxon>Chromadorea</taxon>
        <taxon>Rhabditida</taxon>
        <taxon>Tylenchina</taxon>
        <taxon>Cephalobomorpha</taxon>
        <taxon>Cephaloboidea</taxon>
        <taxon>Cephalobidae</taxon>
        <taxon>Acrobeloides</taxon>
    </lineage>
</organism>
<comment type="catalytic activity">
    <reaction evidence="10">
        <text>D-xylose + NADP(+) = D-xylono-1,5-lactone + NADPH + H(+)</text>
        <dbReference type="Rhea" id="RHEA:22000"/>
        <dbReference type="ChEBI" id="CHEBI:15378"/>
        <dbReference type="ChEBI" id="CHEBI:15867"/>
        <dbReference type="ChEBI" id="CHEBI:53455"/>
        <dbReference type="ChEBI" id="CHEBI:57783"/>
        <dbReference type="ChEBI" id="CHEBI:58349"/>
        <dbReference type="EC" id="1.1.1.179"/>
    </reaction>
</comment>
<keyword evidence="2" id="KW-0560">Oxidoreductase</keyword>
<dbReference type="AlphaFoldDB" id="A0A914DJW5"/>
<dbReference type="Gene3D" id="3.30.360.10">
    <property type="entry name" value="Dihydrodipicolinate Reductase, domain 2"/>
    <property type="match status" value="1"/>
</dbReference>
<name>A0A914DJW5_9BILA</name>
<evidence type="ECO:0000256" key="6">
    <source>
        <dbReference type="ARBA" id="ARBA00042926"/>
    </source>
</evidence>
<evidence type="ECO:0000259" key="11">
    <source>
        <dbReference type="Pfam" id="PF01408"/>
    </source>
</evidence>
<dbReference type="Gene3D" id="3.40.50.720">
    <property type="entry name" value="NAD(P)-binding Rossmann-like Domain"/>
    <property type="match status" value="1"/>
</dbReference>
<evidence type="ECO:0000256" key="8">
    <source>
        <dbReference type="ARBA" id="ARBA00043025"/>
    </source>
</evidence>
<dbReference type="Proteomes" id="UP000887540">
    <property type="component" value="Unplaced"/>
</dbReference>
<dbReference type="WBParaSite" id="ACRNAN_scaffold2679.g6952.t1">
    <property type="protein sequence ID" value="ACRNAN_scaffold2679.g6952.t1"/>
    <property type="gene ID" value="ACRNAN_scaffold2679.g6952"/>
</dbReference>
<dbReference type="GO" id="GO:0047837">
    <property type="term" value="F:D-xylose 1-dehydrogenase (NADP+) activity"/>
    <property type="evidence" value="ECO:0007669"/>
    <property type="project" value="UniProtKB-EC"/>
</dbReference>
<dbReference type="SUPFAM" id="SSF51735">
    <property type="entry name" value="NAD(P)-binding Rossmann-fold domains"/>
    <property type="match status" value="1"/>
</dbReference>
<evidence type="ECO:0000256" key="5">
    <source>
        <dbReference type="ARBA" id="ARBA00040603"/>
    </source>
</evidence>
<dbReference type="Pfam" id="PF01408">
    <property type="entry name" value="GFO_IDH_MocA"/>
    <property type="match status" value="1"/>
</dbReference>
<accession>A0A914DJW5</accession>
<dbReference type="InterPro" id="IPR000683">
    <property type="entry name" value="Gfo/Idh/MocA-like_OxRdtase_N"/>
</dbReference>
<sequence>MISHDFVKCLEQSRYPHKVVAVGDDNAVQAKQFHENLSLDVEVQVYGNYNDFFKDPHIDIVYIGIVNFLHYKMAMMALDHDKHVLCEKPLGLNVKQVKEMVNKAKEKKLFLMEALVSIFCPAWREIRKQVDEKVLGELKTVHANAAVQTFGTNKARFRLNQGFTLLDTGATPLMDFGLYTVLVSLWMFKGEKPAKIFVSGEKNEQGIDTWANITLTFSDNRKAFCFYSIEDVVPFTAFVGCENGHFSVDKIFHRAYQFARIEGNFRTPDPNKVVFDKLTEKESIFNSRYNFTGSSMLVFEADNVYECLRDGKLESDVASHDFSIVFVEVLQEIRDKLGVIFPCDK</sequence>
<feature type="domain" description="Gfo/Idh/MocA-like oxidoreductase N-terminal" evidence="11">
    <location>
        <begin position="7"/>
        <end position="112"/>
    </location>
</feature>
<dbReference type="PANTHER" id="PTHR22604:SF105">
    <property type="entry name" value="TRANS-1,2-DIHYDROBENZENE-1,2-DIOL DEHYDROGENASE"/>
    <property type="match status" value="1"/>
</dbReference>
<evidence type="ECO:0000256" key="4">
    <source>
        <dbReference type="ARBA" id="ARBA00038984"/>
    </source>
</evidence>
<dbReference type="PANTHER" id="PTHR22604">
    <property type="entry name" value="OXIDOREDUCTASES"/>
    <property type="match status" value="1"/>
</dbReference>